<keyword evidence="3" id="KW-1162">Viral penetration into host cytoplasm</keyword>
<dbReference type="GO" id="GO:0098003">
    <property type="term" value="P:viral tail assembly"/>
    <property type="evidence" value="ECO:0007669"/>
    <property type="project" value="UniProtKB-UniRule"/>
</dbReference>
<sequence>MRLQADNLNWFIGVVEDRMDPMQQGRVRVRAVGVHPFSRIQGEFSGLPVEDLPWMSVLLPVTTPAVSGVSGAVTGLLPGSGVFGIWLDKYKTNGLVLGSYSGNQTVIPNSEEGFSDPMGQYPDYAGPDSSALNAGGAYGDAAGANASQDSNGSVGLFPGAANMTGPDDNPEYTIEKMLIGDEGTKNAVYWDTLGYPTIGIGHLILPKKTRDMNVILRQLSADLGHSVGSTISSSDISRLFKSDLAKTQSEIKKNRTIGPVYMKANRSRQMALENMAFQLGVGGLAKFKQSLALMLASKWDEAAANLKASLWARQTPGRANRISMVIKTGNLGAYGIRPKPVPGGKSTMKAAAFAPGLNDIVDNFFDGFNPFDPSDTEIEPAPPTNTAFDGIPDDLSGPYEEEESPVLFEEPKSSYMGTYPYVQALTTEGGHSQEFDNTPGQERYRIRHPSGSYVEVAPDGRKTDKCTGDLYHLAEGNRNELTSGQRKVNVGGIETYINFSDVIRQIEGKNNLKIAGDNTIEVSANEVKKITGDGTIEVGGNVKIIVTGNADVKVSGNADIKVDGNATSNVTGNYSMTVGGTYSVTSGAVTWTTPKFDVV</sequence>
<dbReference type="InterPro" id="IPR046397">
    <property type="entry name" value="NEEDLE_T4"/>
</dbReference>
<dbReference type="GO" id="GO:0003796">
    <property type="term" value="F:lysozyme activity"/>
    <property type="evidence" value="ECO:0007669"/>
    <property type="project" value="UniProtKB-UniRule"/>
</dbReference>
<feature type="domain" description="Gp5/Type VI secretion system Vgr C-terminal trimerisation" evidence="6">
    <location>
        <begin position="511"/>
        <end position="584"/>
    </location>
</feature>
<dbReference type="SUPFAM" id="SSF69349">
    <property type="entry name" value="Phage fibre proteins"/>
    <property type="match status" value="1"/>
</dbReference>
<dbReference type="RefSeq" id="YP_004010297.1">
    <property type="nucleotide sequence ID" value="NC_014663.1"/>
</dbReference>
<dbReference type="EMBL" id="HM004124">
    <property type="protein sequence ID" value="ADG60060.1"/>
    <property type="molecule type" value="Genomic_DNA"/>
</dbReference>
<evidence type="ECO:0000256" key="3">
    <source>
        <dbReference type="HAMAP-Rule" id="MF_04151"/>
    </source>
</evidence>
<proteinExistence type="inferred from homology"/>
<dbReference type="GO" id="GO:0042742">
    <property type="term" value="P:defense response to bacterium"/>
    <property type="evidence" value="ECO:0007669"/>
    <property type="project" value="UniProtKB-KW"/>
</dbReference>
<name>E5EPU4_9CAUD</name>
<keyword evidence="3" id="KW-1160">Virus entry into host cell</keyword>
<dbReference type="InterPro" id="IPR052619">
    <property type="entry name" value="Phage_lysozyme-like"/>
</dbReference>
<dbReference type="PANTHER" id="PTHR37406:SF1">
    <property type="entry name" value="T4-TYPE LYSOZYME 1-RELATED"/>
    <property type="match status" value="1"/>
</dbReference>
<dbReference type="Gene3D" id="2.40.50.260">
    <property type="entry name" value="Nucleic acid-binding protein domain"/>
    <property type="match status" value="1"/>
</dbReference>
<dbReference type="PANTHER" id="PTHR37406">
    <property type="entry name" value="T4-TYPE LYSOZYME 1-RELATED"/>
    <property type="match status" value="1"/>
</dbReference>
<dbReference type="GO" id="GO:0016998">
    <property type="term" value="P:cell wall macromolecule catabolic process"/>
    <property type="evidence" value="ECO:0007669"/>
    <property type="project" value="InterPro"/>
</dbReference>
<evidence type="ECO:0000313" key="7">
    <source>
        <dbReference type="EMBL" id="ADG60060.1"/>
    </source>
</evidence>
<keyword evidence="1 3" id="KW-0929">Antimicrobial</keyword>
<dbReference type="Pfam" id="PF00959">
    <property type="entry name" value="Phage_lysozyme"/>
    <property type="match status" value="1"/>
</dbReference>
<dbReference type="GO" id="GO:0031640">
    <property type="term" value="P:killing of cells of another organism"/>
    <property type="evidence" value="ECO:0007669"/>
    <property type="project" value="UniProtKB-KW"/>
</dbReference>
<feature type="active site" description="Nucleophile" evidence="3">
    <location>
        <position position="191"/>
    </location>
</feature>
<dbReference type="InterPro" id="IPR009590">
    <property type="entry name" value="Gp5_OB_N"/>
</dbReference>
<keyword evidence="3 4" id="KW-0326">Glycosidase</keyword>
<dbReference type="Gene3D" id="3.10.450.190">
    <property type="match status" value="1"/>
</dbReference>
<evidence type="ECO:0000256" key="4">
    <source>
        <dbReference type="RuleBase" id="RU003788"/>
    </source>
</evidence>
<dbReference type="SUPFAM" id="SSF53955">
    <property type="entry name" value="Lysozyme-like"/>
    <property type="match status" value="1"/>
</dbReference>
<keyword evidence="2 3" id="KW-0081">Bacteriolytic enzyme</keyword>
<keyword evidence="3" id="KW-1235">Degradation of host cell envelope components during virus entry</keyword>
<dbReference type="InterPro" id="IPR023347">
    <property type="entry name" value="Lysozyme_dom_sf"/>
</dbReference>
<protein>
    <recommendedName>
        <fullName evidence="3">Baseplate central spike protein</fullName>
    </recommendedName>
    <alternativeName>
        <fullName evidence="3">Peptidoglycan hydrolase</fullName>
        <ecNumber evidence="3">3.2.1.17</ecNumber>
    </alternativeName>
</protein>
<dbReference type="GO" id="GO:0098025">
    <property type="term" value="C:virus tail, baseplate"/>
    <property type="evidence" value="ECO:0007669"/>
    <property type="project" value="UniProtKB-UniRule"/>
</dbReference>
<evidence type="ECO:0000313" key="8">
    <source>
        <dbReference type="Proteomes" id="UP000008731"/>
    </source>
</evidence>
<keyword evidence="3" id="KW-1236">Degradation of host peptidoglycans during virus entry</keyword>
<keyword evidence="3" id="KW-1245">Viral tail assembly</keyword>
<comment type="caution">
    <text evidence="3">Lacks conserved residue(s) required for the propagation of feature annotation.</text>
</comment>
<evidence type="ECO:0000256" key="1">
    <source>
        <dbReference type="ARBA" id="ARBA00022529"/>
    </source>
</evidence>
<dbReference type="Pfam" id="PF06714">
    <property type="entry name" value="Gp5_OB"/>
    <property type="match status" value="1"/>
</dbReference>
<evidence type="ECO:0000259" key="5">
    <source>
        <dbReference type="Pfam" id="PF06714"/>
    </source>
</evidence>
<organism evidence="7 8">
    <name type="scientific">Acinetobacter phage Acj9</name>
    <dbReference type="NCBI Taxonomy" id="760939"/>
    <lineage>
        <taxon>Viruses</taxon>
        <taxon>Duplodnaviria</taxon>
        <taxon>Heunggongvirae</taxon>
        <taxon>Uroviricota</taxon>
        <taxon>Caudoviricetes</taxon>
        <taxon>Pantevenvirales</taxon>
        <taxon>Straboviridae</taxon>
        <taxon>Twarogvirinae</taxon>
        <taxon>Acajnonavirus</taxon>
        <taxon>Acajnonavirus acj9</taxon>
    </lineage>
</organism>
<dbReference type="InterPro" id="IPR054030">
    <property type="entry name" value="Gp5_Vgr_C"/>
</dbReference>
<evidence type="ECO:0000256" key="2">
    <source>
        <dbReference type="ARBA" id="ARBA00022638"/>
    </source>
</evidence>
<dbReference type="Proteomes" id="UP000008731">
    <property type="component" value="Segment"/>
</dbReference>
<dbReference type="InterPro" id="IPR001165">
    <property type="entry name" value="T4-type_lysozyme"/>
</dbReference>
<dbReference type="KEGG" id="vg:9926594"/>
<accession>E5EPU4</accession>
<dbReference type="Pfam" id="PF22178">
    <property type="entry name" value="Gp5_trimer_C"/>
    <property type="match status" value="1"/>
</dbReference>
<dbReference type="HAMAP" id="MF_04151">
    <property type="entry name" value="NEEDLE_T4"/>
    <property type="match status" value="1"/>
</dbReference>
<dbReference type="GO" id="GO:0009253">
    <property type="term" value="P:peptidoglycan catabolic process"/>
    <property type="evidence" value="ECO:0007669"/>
    <property type="project" value="UniProtKB-UniRule"/>
</dbReference>
<comment type="catalytic activity">
    <reaction evidence="3 4">
        <text>Hydrolysis of (1-&gt;4)-beta-linkages between N-acetylmuramic acid and N-acetyl-D-glucosamine residues in a peptidoglycan and between N-acetyl-D-glucosamine residues in chitodextrins.</text>
        <dbReference type="EC" id="3.2.1.17"/>
    </reaction>
</comment>
<dbReference type="SUPFAM" id="SSF69255">
    <property type="entry name" value="gp5 N-terminal domain-like"/>
    <property type="match status" value="1"/>
</dbReference>
<feature type="chain" id="PRO_5035347689" description="Baseplate central spike protein" evidence="3">
    <location>
        <begin position="1"/>
        <end position="599"/>
    </location>
</feature>
<keyword evidence="3" id="KW-1188">Viral release from host cell</keyword>
<keyword evidence="3 4" id="KW-0378">Hydrolase</keyword>
<dbReference type="PRINTS" id="PR00684">
    <property type="entry name" value="T4LYSOZYME"/>
</dbReference>
<keyword evidence="3" id="KW-1227">Viral tail protein</keyword>
<keyword evidence="3" id="KW-1226">Viral baseplate protein</keyword>
<dbReference type="CAZy" id="GH24">
    <property type="family name" value="Glycoside Hydrolase Family 24"/>
</dbReference>
<keyword evidence="3" id="KW-0426">Late protein</keyword>
<keyword evidence="8" id="KW-1185">Reference proteome</keyword>
<dbReference type="CDD" id="cd00735">
    <property type="entry name" value="T4-like_lys"/>
    <property type="match status" value="1"/>
</dbReference>
<feature type="active site" description="Proton donor" evidence="3">
    <location>
        <position position="182"/>
    </location>
</feature>
<dbReference type="GO" id="GO:0098932">
    <property type="term" value="P:symbiont entry into host cell via disruption of host cell wall peptidoglycan"/>
    <property type="evidence" value="ECO:0007669"/>
    <property type="project" value="UniProtKB-UniRule"/>
</dbReference>
<comment type="function">
    <molecule>Baseplate central spike protein</molecule>
    <text evidence="3">Baseplate central spike complex-associated lysozyme that is essential for the localized hydrolysis of bacterial cell wall, so that the tail tube, through which the phage DNA is ejected, can penetrate to the host inner membrane. The tail lysozyme complex at the tip of the tail tube penetrates through the outer membrane into the periplasm. This way, lysozyme domain is released and locally digests the peptidoglycan layer to make a hole to let the tube penetrate to the inner membrane. Involved in the tail assembly.</text>
</comment>
<comment type="similarity">
    <text evidence="3 4">Belongs to the glycosyl hydrolase 24 family.</text>
</comment>
<gene>
    <name evidence="7" type="primary">5</name>
    <name evidence="7" type="ORF">Acj9p160</name>
</gene>
<evidence type="ECO:0000259" key="6">
    <source>
        <dbReference type="Pfam" id="PF22178"/>
    </source>
</evidence>
<dbReference type="EC" id="3.2.1.17" evidence="3"/>
<dbReference type="GO" id="GO:0098994">
    <property type="term" value="P:symbiont entry into host cell via disruption of host cell envelope"/>
    <property type="evidence" value="ECO:0007669"/>
    <property type="project" value="UniProtKB-KW"/>
</dbReference>
<feature type="domain" description="Protein Gp5 N-terminal OB-fold" evidence="5">
    <location>
        <begin position="33"/>
        <end position="171"/>
    </location>
</feature>
<dbReference type="OrthoDB" id="2186at10239"/>
<keyword evidence="3" id="KW-0946">Virion</keyword>
<keyword evidence="3" id="KW-1171">Viral genome ejection through host cell envelope</keyword>
<reference evidence="7 8" key="1">
    <citation type="journal article" date="2010" name="Virol. J.">
        <title>Genomes of the T4-related bacteriophages as windows on microbial genome evolution.</title>
        <authorList>
            <person name="Petrov V.M."/>
            <person name="Ratnayaka S."/>
            <person name="Nolan J.M."/>
            <person name="Miller E.S."/>
            <person name="Karam J.D."/>
        </authorList>
    </citation>
    <scope>NUCLEOTIDE SEQUENCE [LARGE SCALE GENOMIC DNA]</scope>
</reference>
<dbReference type="Gene3D" id="1.10.530.40">
    <property type="match status" value="1"/>
</dbReference>
<dbReference type="InterPro" id="IPR002196">
    <property type="entry name" value="Glyco_hydro_24"/>
</dbReference>
<dbReference type="InterPro" id="IPR023346">
    <property type="entry name" value="Lysozyme-like_dom_sf"/>
</dbReference>
<dbReference type="GeneID" id="9926594"/>